<dbReference type="GO" id="GO:0019829">
    <property type="term" value="F:ATPase-coupled monoatomic cation transmembrane transporter activity"/>
    <property type="evidence" value="ECO:0007669"/>
    <property type="project" value="TreeGrafter"/>
</dbReference>
<dbReference type="PANTHER" id="PTHR45630:SF11">
    <property type="entry name" value="CATION-TRANSPORTING P-TYPE ATPASE N-TERMINAL DOMAIN-CONTAINING PROTEIN"/>
    <property type="match status" value="1"/>
</dbReference>
<keyword evidence="8" id="KW-1185">Reference proteome</keyword>
<evidence type="ECO:0000256" key="3">
    <source>
        <dbReference type="ARBA" id="ARBA00022741"/>
    </source>
</evidence>
<sequence>MSVVVLDPVTKHVDIFVKGSFEKVKVIASSETLPTNYDEAALELASEGCYVLALAHRDLGVIDIEEVKQMKRKELEAEVSNHKSSNILDILTK</sequence>
<keyword evidence="5" id="KW-0460">Magnesium</keyword>
<dbReference type="GO" id="GO:0005524">
    <property type="term" value="F:ATP binding"/>
    <property type="evidence" value="ECO:0007669"/>
    <property type="project" value="UniProtKB-KW"/>
</dbReference>
<reference evidence="7 8" key="1">
    <citation type="journal article" date="2015" name="Genome Biol. Evol.">
        <title>Phylogenomic analyses indicate that early fungi evolved digesting cell walls of algal ancestors of land plants.</title>
        <authorList>
            <person name="Chang Y."/>
            <person name="Wang S."/>
            <person name="Sekimoto S."/>
            <person name="Aerts A.L."/>
            <person name="Choi C."/>
            <person name="Clum A."/>
            <person name="LaButti K.M."/>
            <person name="Lindquist E.A."/>
            <person name="Yee Ngan C."/>
            <person name="Ohm R.A."/>
            <person name="Salamov A.A."/>
            <person name="Grigoriev I.V."/>
            <person name="Spatafora J.W."/>
            <person name="Berbee M.L."/>
        </authorList>
    </citation>
    <scope>NUCLEOTIDE SEQUENCE [LARGE SCALE GENOMIC DNA]</scope>
    <source>
        <strain evidence="7 8">NRRL 28638</strain>
    </source>
</reference>
<dbReference type="PANTHER" id="PTHR45630">
    <property type="entry name" value="CATION-TRANSPORTING ATPASE-RELATED"/>
    <property type="match status" value="1"/>
</dbReference>
<dbReference type="InterPro" id="IPR006544">
    <property type="entry name" value="P-type_TPase_V"/>
</dbReference>
<evidence type="ECO:0000256" key="4">
    <source>
        <dbReference type="ARBA" id="ARBA00022840"/>
    </source>
</evidence>
<dbReference type="InterPro" id="IPR023299">
    <property type="entry name" value="ATPase_P-typ_cyto_dom_N"/>
</dbReference>
<dbReference type="EMBL" id="KQ964695">
    <property type="protein sequence ID" value="KXN66710.1"/>
    <property type="molecule type" value="Genomic_DNA"/>
</dbReference>
<evidence type="ECO:0000256" key="5">
    <source>
        <dbReference type="ARBA" id="ARBA00022842"/>
    </source>
</evidence>
<evidence type="ECO:0000313" key="8">
    <source>
        <dbReference type="Proteomes" id="UP000070444"/>
    </source>
</evidence>
<organism evidence="7 8">
    <name type="scientific">Conidiobolus coronatus (strain ATCC 28846 / CBS 209.66 / NRRL 28638)</name>
    <name type="common">Delacroixia coronata</name>
    <dbReference type="NCBI Taxonomy" id="796925"/>
    <lineage>
        <taxon>Eukaryota</taxon>
        <taxon>Fungi</taxon>
        <taxon>Fungi incertae sedis</taxon>
        <taxon>Zoopagomycota</taxon>
        <taxon>Entomophthoromycotina</taxon>
        <taxon>Entomophthoromycetes</taxon>
        <taxon>Entomophthorales</taxon>
        <taxon>Ancylistaceae</taxon>
        <taxon>Conidiobolus</taxon>
    </lineage>
</organism>
<evidence type="ECO:0000256" key="1">
    <source>
        <dbReference type="ARBA" id="ARBA00004141"/>
    </source>
</evidence>
<keyword evidence="3" id="KW-0547">Nucleotide-binding</keyword>
<proteinExistence type="predicted"/>
<gene>
    <name evidence="7" type="ORF">CONCODRAFT_11358</name>
</gene>
<keyword evidence="6" id="KW-1278">Translocase</keyword>
<dbReference type="GO" id="GO:0140358">
    <property type="term" value="F:P-type transmembrane transporter activity"/>
    <property type="evidence" value="ECO:0007669"/>
    <property type="project" value="InterPro"/>
</dbReference>
<dbReference type="OrthoDB" id="48943at2759"/>
<keyword evidence="4" id="KW-0067">ATP-binding</keyword>
<dbReference type="Gene3D" id="3.40.1110.10">
    <property type="entry name" value="Calcium-transporting ATPase, cytoplasmic domain N"/>
    <property type="match status" value="1"/>
</dbReference>
<evidence type="ECO:0000256" key="6">
    <source>
        <dbReference type="ARBA" id="ARBA00022967"/>
    </source>
</evidence>
<dbReference type="STRING" id="796925.A0A137NV91"/>
<evidence type="ECO:0000256" key="2">
    <source>
        <dbReference type="ARBA" id="ARBA00022723"/>
    </source>
</evidence>
<dbReference type="SUPFAM" id="SSF81660">
    <property type="entry name" value="Metal cation-transporting ATPase, ATP-binding domain N"/>
    <property type="match status" value="1"/>
</dbReference>
<dbReference type="Proteomes" id="UP000070444">
    <property type="component" value="Unassembled WGS sequence"/>
</dbReference>
<dbReference type="AlphaFoldDB" id="A0A137NV91"/>
<keyword evidence="2" id="KW-0479">Metal-binding</keyword>
<evidence type="ECO:0000313" key="7">
    <source>
        <dbReference type="EMBL" id="KXN66710.1"/>
    </source>
</evidence>
<accession>A0A137NV91</accession>
<comment type="subcellular location">
    <subcellularLocation>
        <location evidence="1">Membrane</location>
        <topology evidence="1">Multi-pass membrane protein</topology>
    </subcellularLocation>
</comment>
<dbReference type="GO" id="GO:0016020">
    <property type="term" value="C:membrane"/>
    <property type="evidence" value="ECO:0007669"/>
    <property type="project" value="UniProtKB-SubCell"/>
</dbReference>
<protein>
    <submittedName>
        <fullName evidence="7">Uncharacterized protein</fullName>
    </submittedName>
</protein>
<name>A0A137NV91_CONC2</name>
<dbReference type="GO" id="GO:0046872">
    <property type="term" value="F:metal ion binding"/>
    <property type="evidence" value="ECO:0007669"/>
    <property type="project" value="UniProtKB-KW"/>
</dbReference>